<dbReference type="RefSeq" id="WP_003853315.1">
    <property type="nucleotide sequence ID" value="NZ_CABVGJ010000009.1"/>
</dbReference>
<accession>A0A0D6FAW8</accession>
<dbReference type="GeneID" id="29422004"/>
<dbReference type="KEGG" id="cdi:DIP0006"/>
<evidence type="ECO:0000313" key="1">
    <source>
        <dbReference type="EMBL" id="CAB0578808.1"/>
    </source>
</evidence>
<name>A0A0D6FAW8_CORDP</name>
<dbReference type="AlphaFoldDB" id="A0A0D6FAW8"/>
<dbReference type="Proteomes" id="UP000480222">
    <property type="component" value="Unassembled WGS sequence"/>
</dbReference>
<dbReference type="InterPro" id="IPR054211">
    <property type="entry name" value="DUF6918"/>
</dbReference>
<sequence length="145" mass="15636">MSTLAQLLDTKRTALAAELAGFIDRSVSQSSGISGVALKGAVAAAKKVRPDIVTKGAERLLPEVVEVLDPYWASFEASDSTHFGEFLEQHKSEVSDKILEVADRNAEKVDMPALKKAYGSLRGKAASFIEPNLPGLGQIMQNYMK</sequence>
<gene>
    <name evidence="1" type="ORF">CIP107547_00128</name>
</gene>
<proteinExistence type="predicted"/>
<evidence type="ECO:0000313" key="2">
    <source>
        <dbReference type="Proteomes" id="UP000480222"/>
    </source>
</evidence>
<organism evidence="1 2">
    <name type="scientific">Corynebacterium diphtheriae</name>
    <dbReference type="NCBI Taxonomy" id="1717"/>
    <lineage>
        <taxon>Bacteria</taxon>
        <taxon>Bacillati</taxon>
        <taxon>Actinomycetota</taxon>
        <taxon>Actinomycetes</taxon>
        <taxon>Mycobacteriales</taxon>
        <taxon>Corynebacteriaceae</taxon>
        <taxon>Corynebacterium</taxon>
    </lineage>
</organism>
<dbReference type="OMA" id="IWSEGVQ"/>
<protein>
    <submittedName>
        <fullName evidence="1">Uncharacterized protein</fullName>
    </submittedName>
</protein>
<dbReference type="Pfam" id="PF21893">
    <property type="entry name" value="DUF6918"/>
    <property type="match status" value="1"/>
</dbReference>
<dbReference type="EMBL" id="CADDAV010000001">
    <property type="protein sequence ID" value="CAB0578808.1"/>
    <property type="molecule type" value="Genomic_DNA"/>
</dbReference>
<reference evidence="1 2" key="1">
    <citation type="submission" date="2020-02" db="EMBL/GenBank/DDBJ databases">
        <authorList>
            <person name="Brisse S."/>
        </authorList>
    </citation>
    <scope>NUCLEOTIDE SEQUENCE [LARGE SCALE GENOMIC DNA]</scope>
    <source>
        <strain evidence="1">CIP107547</strain>
    </source>
</reference>
<dbReference type="KEGG" id="cdip:ERS451417_00006"/>
<dbReference type="SMR" id="A0A0D6FAW8"/>
<dbReference type="OrthoDB" id="530636at2"/>
<comment type="caution">
    <text evidence="1">The sequence shown here is derived from an EMBL/GenBank/DDBJ whole genome shotgun (WGS) entry which is preliminary data.</text>
</comment>